<accession>A0A9P6DA98</accession>
<dbReference type="AlphaFoldDB" id="A0A9P6DA98"/>
<gene>
    <name evidence="2" type="ORF">BDN71DRAFT_1593415</name>
</gene>
<organism evidence="2 3">
    <name type="scientific">Pleurotus eryngii</name>
    <name type="common">Boletus of the steppes</name>
    <dbReference type="NCBI Taxonomy" id="5323"/>
    <lineage>
        <taxon>Eukaryota</taxon>
        <taxon>Fungi</taxon>
        <taxon>Dikarya</taxon>
        <taxon>Basidiomycota</taxon>
        <taxon>Agaricomycotina</taxon>
        <taxon>Agaricomycetes</taxon>
        <taxon>Agaricomycetidae</taxon>
        <taxon>Agaricales</taxon>
        <taxon>Pleurotineae</taxon>
        <taxon>Pleurotaceae</taxon>
        <taxon>Pleurotus</taxon>
    </lineage>
</organism>
<dbReference type="Proteomes" id="UP000807025">
    <property type="component" value="Unassembled WGS sequence"/>
</dbReference>
<feature type="compositionally biased region" description="Polar residues" evidence="1">
    <location>
        <begin position="333"/>
        <end position="351"/>
    </location>
</feature>
<comment type="caution">
    <text evidence="2">The sequence shown here is derived from an EMBL/GenBank/DDBJ whole genome shotgun (WGS) entry which is preliminary data.</text>
</comment>
<feature type="region of interest" description="Disordered" evidence="1">
    <location>
        <begin position="299"/>
        <end position="357"/>
    </location>
</feature>
<feature type="compositionally biased region" description="Basic and acidic residues" evidence="1">
    <location>
        <begin position="308"/>
        <end position="317"/>
    </location>
</feature>
<dbReference type="OrthoDB" id="2931968at2759"/>
<evidence type="ECO:0000313" key="3">
    <source>
        <dbReference type="Proteomes" id="UP000807025"/>
    </source>
</evidence>
<reference evidence="2" key="1">
    <citation type="submission" date="2020-11" db="EMBL/GenBank/DDBJ databases">
        <authorList>
            <consortium name="DOE Joint Genome Institute"/>
            <person name="Ahrendt S."/>
            <person name="Riley R."/>
            <person name="Andreopoulos W."/>
            <person name="Labutti K."/>
            <person name="Pangilinan J."/>
            <person name="Ruiz-Duenas F.J."/>
            <person name="Barrasa J.M."/>
            <person name="Sanchez-Garcia M."/>
            <person name="Camarero S."/>
            <person name="Miyauchi S."/>
            <person name="Serrano A."/>
            <person name="Linde D."/>
            <person name="Babiker R."/>
            <person name="Drula E."/>
            <person name="Ayuso-Fernandez I."/>
            <person name="Pacheco R."/>
            <person name="Padilla G."/>
            <person name="Ferreira P."/>
            <person name="Barriuso J."/>
            <person name="Kellner H."/>
            <person name="Castanera R."/>
            <person name="Alfaro M."/>
            <person name="Ramirez L."/>
            <person name="Pisabarro A.G."/>
            <person name="Kuo A."/>
            <person name="Tritt A."/>
            <person name="Lipzen A."/>
            <person name="He G."/>
            <person name="Yan M."/>
            <person name="Ng V."/>
            <person name="Cullen D."/>
            <person name="Martin F."/>
            <person name="Rosso M.-N."/>
            <person name="Henrissat B."/>
            <person name="Hibbett D."/>
            <person name="Martinez A.T."/>
            <person name="Grigoriev I.V."/>
        </authorList>
    </citation>
    <scope>NUCLEOTIDE SEQUENCE</scope>
    <source>
        <strain evidence="2">ATCC 90797</strain>
    </source>
</reference>
<name>A0A9P6DA98_PLEER</name>
<evidence type="ECO:0000256" key="1">
    <source>
        <dbReference type="SAM" id="MobiDB-lite"/>
    </source>
</evidence>
<keyword evidence="3" id="KW-1185">Reference proteome</keyword>
<protein>
    <submittedName>
        <fullName evidence="2">Uncharacterized protein</fullName>
    </submittedName>
</protein>
<sequence>MDAFYDKSKAVQTLDKIIAERTAVAASPQMYILDSESTETFGLSICRGDGDAVSRLTQHNEETGESEEATIAIQGIVSSINLPPFDARSHRPDDVKRLVHARQSVTLTGLGSPCFDRMVENSRRAYSMFSRYTPNAKLLPRPEFLAKYSAETDGGIDQHVTIAASNRFFTPIKQAGALEAVDINVEIDPRGLLAKVDRTRYVHTEDNTVDYYVLTEGDNIDRYTPTTPIIFQIGDIVEIQTSMTCIPQKGSFTVKLLLRSIILLDGSLTMEAMNARTLVTPTPAQPLKRLKRRNPYAGSVPWLQKTRGGKDHPRIDVEANESGGSHEAGSIGGQQVHSHNEIVSESQTATIDTCMDE</sequence>
<proteinExistence type="predicted"/>
<evidence type="ECO:0000313" key="2">
    <source>
        <dbReference type="EMBL" id="KAF9489474.1"/>
    </source>
</evidence>
<dbReference type="EMBL" id="MU154670">
    <property type="protein sequence ID" value="KAF9489474.1"/>
    <property type="molecule type" value="Genomic_DNA"/>
</dbReference>